<dbReference type="GO" id="GO:0032259">
    <property type="term" value="P:methylation"/>
    <property type="evidence" value="ECO:0007669"/>
    <property type="project" value="UniProtKB-KW"/>
</dbReference>
<name>A0AAU9ECX2_9FIRM</name>
<dbReference type="Pfam" id="PF13489">
    <property type="entry name" value="Methyltransf_23"/>
    <property type="match status" value="1"/>
</dbReference>
<reference evidence="1 2" key="1">
    <citation type="submission" date="2023-08" db="EMBL/GenBank/DDBJ databases">
        <title>Helicovermis profunda gen. nov., sp. nov., a novel mesophilic, fermentative bacterium within the Bacillota from a deep-sea hydrothermal vent chimney.</title>
        <authorList>
            <person name="Miyazaki U."/>
            <person name="Mizutani D."/>
            <person name="Hashimoto Y."/>
            <person name="Tame A."/>
            <person name="Sawayama S."/>
            <person name="Miyazaki J."/>
            <person name="Takai K."/>
            <person name="Nakagawa S."/>
        </authorList>
    </citation>
    <scope>NUCLEOTIDE SEQUENCE [LARGE SCALE GENOMIC DNA]</scope>
    <source>
        <strain evidence="1 2">S502</strain>
    </source>
</reference>
<sequence>MNNCKICGKETEIYYDKQFDTEYFHCTNCEFIQMDLEKKITFAQEREVYNLHENSLEDEGYVSMFNNFLDKGVLDFIDSGKALDFGSGPTPVLSEIIKREYDFSVDCYDLHYQPKKIYEGKTYDLVLSTEVLEHIENPIEVFTLIYDRLRINGIFSFMTIFHYNDKEKFLNWWYRRDKTHISFYSIKTLQFIAEKIGFEIIYTDNKRICTFRKI</sequence>
<accession>A0AAU9ECX2</accession>
<dbReference type="GO" id="GO:0008168">
    <property type="term" value="F:methyltransferase activity"/>
    <property type="evidence" value="ECO:0007669"/>
    <property type="project" value="UniProtKB-KW"/>
</dbReference>
<dbReference type="AlphaFoldDB" id="A0AAU9ECX2"/>
<organism evidence="1 2">
    <name type="scientific">Helicovermis profundi</name>
    <dbReference type="NCBI Taxonomy" id="3065157"/>
    <lineage>
        <taxon>Bacteria</taxon>
        <taxon>Bacillati</taxon>
        <taxon>Bacillota</taxon>
        <taxon>Clostridia</taxon>
        <taxon>Helicovermis</taxon>
    </lineage>
</organism>
<evidence type="ECO:0000313" key="2">
    <source>
        <dbReference type="Proteomes" id="UP001321786"/>
    </source>
</evidence>
<proteinExistence type="predicted"/>
<dbReference type="RefSeq" id="WP_338536747.1">
    <property type="nucleotide sequence ID" value="NZ_AP028654.1"/>
</dbReference>
<protein>
    <submittedName>
        <fullName evidence="1">Class I SAM-dependent methyltransferase</fullName>
    </submittedName>
</protein>
<dbReference type="Gene3D" id="3.40.50.150">
    <property type="entry name" value="Vaccinia Virus protein VP39"/>
    <property type="match status" value="1"/>
</dbReference>
<dbReference type="EMBL" id="AP028654">
    <property type="protein sequence ID" value="BEP28427.1"/>
    <property type="molecule type" value="Genomic_DNA"/>
</dbReference>
<evidence type="ECO:0000313" key="1">
    <source>
        <dbReference type="EMBL" id="BEP28427.1"/>
    </source>
</evidence>
<keyword evidence="1" id="KW-0489">Methyltransferase</keyword>
<dbReference type="KEGG" id="hprf:HLPR_07580"/>
<keyword evidence="2" id="KW-1185">Reference proteome</keyword>
<dbReference type="Proteomes" id="UP001321786">
    <property type="component" value="Chromosome"/>
</dbReference>
<gene>
    <name evidence="1" type="ORF">HLPR_07580</name>
</gene>
<keyword evidence="1" id="KW-0808">Transferase</keyword>
<dbReference type="InterPro" id="IPR029063">
    <property type="entry name" value="SAM-dependent_MTases_sf"/>
</dbReference>
<dbReference type="SUPFAM" id="SSF53335">
    <property type="entry name" value="S-adenosyl-L-methionine-dependent methyltransferases"/>
    <property type="match status" value="1"/>
</dbReference>